<keyword evidence="4" id="KW-0812">Transmembrane</keyword>
<sequence length="276" mass="32567">MKSMKCQNAKIAVIMSIYINDRLEDFKEAFNSIINQTYSNFVFFIYADGEINEEIEKYLLSVKSNKVVFLRGTCNKGLAYALNKLITLVIELNDFKYIARMDADDISELDRFQQQVDFFDKNPDVDVVGGLCQEFGGESARKKCKVYLDDYTIKFNLFKKCPFVHPTVMFKASVFNDGVRYPEDRPLTEDICLWFELAYLNKRFANIDSVLLRYRINENTLERRRGLKKAITEFTIRLFYVRRLKMISWRNIILILTHFFVRVLPSPLFKLIHKIN</sequence>
<evidence type="ECO:0000259" key="5">
    <source>
        <dbReference type="Pfam" id="PF00535"/>
    </source>
</evidence>
<keyword evidence="4" id="KW-1133">Transmembrane helix</keyword>
<dbReference type="PANTHER" id="PTHR43685:SF5">
    <property type="entry name" value="GLYCOSYLTRANSFERASE EPSE-RELATED"/>
    <property type="match status" value="1"/>
</dbReference>
<evidence type="ECO:0000256" key="1">
    <source>
        <dbReference type="ARBA" id="ARBA00006739"/>
    </source>
</evidence>
<keyword evidence="4" id="KW-0472">Membrane</keyword>
<evidence type="ECO:0000256" key="4">
    <source>
        <dbReference type="SAM" id="Phobius"/>
    </source>
</evidence>
<dbReference type="AlphaFoldDB" id="U3GLQ7"/>
<dbReference type="Pfam" id="PF00535">
    <property type="entry name" value="Glycos_transf_2"/>
    <property type="match status" value="1"/>
</dbReference>
<evidence type="ECO:0000313" key="6">
    <source>
        <dbReference type="EMBL" id="AFW04787.1"/>
    </source>
</evidence>
<dbReference type="InterPro" id="IPR050834">
    <property type="entry name" value="Glycosyltransf_2"/>
</dbReference>
<proteinExistence type="inferred from homology"/>
<dbReference type="EMBL" id="JX975338">
    <property type="protein sequence ID" value="AFW04787.1"/>
    <property type="molecule type" value="Genomic_DNA"/>
</dbReference>
<keyword evidence="3 6" id="KW-0808">Transferase</keyword>
<evidence type="ECO:0000256" key="2">
    <source>
        <dbReference type="ARBA" id="ARBA00022676"/>
    </source>
</evidence>
<feature type="transmembrane region" description="Helical" evidence="4">
    <location>
        <begin position="247"/>
        <end position="264"/>
    </location>
</feature>
<keyword evidence="2" id="KW-0328">Glycosyltransferase</keyword>
<dbReference type="Gene3D" id="3.90.550.10">
    <property type="entry name" value="Spore Coat Polysaccharide Biosynthesis Protein SpsA, Chain A"/>
    <property type="match status" value="1"/>
</dbReference>
<reference evidence="6" key="1">
    <citation type="journal article" date="2013" name="FEMS Microbiol. Rev.">
        <title>Structural diversity in Salmonella O antigens and its genetic basis.</title>
        <authorList>
            <person name="Liu B."/>
            <person name="Knirel Y.A."/>
            <person name="Feng L."/>
            <person name="Perepelov A.V."/>
            <person name="Senchenkova S.N."/>
            <person name="Reeves P.R."/>
            <person name="Wang L."/>
        </authorList>
    </citation>
    <scope>NUCLEOTIDE SEQUENCE</scope>
    <source>
        <strain evidence="6">G1441</strain>
    </source>
</reference>
<dbReference type="InterPro" id="IPR029044">
    <property type="entry name" value="Nucleotide-diphossugar_trans"/>
</dbReference>
<dbReference type="SUPFAM" id="SSF53448">
    <property type="entry name" value="Nucleotide-diphospho-sugar transferases"/>
    <property type="match status" value="1"/>
</dbReference>
<feature type="domain" description="Glycosyltransferase 2-like" evidence="5">
    <location>
        <begin position="13"/>
        <end position="169"/>
    </location>
</feature>
<organism evidence="6">
    <name type="scientific">Salmonella enterica</name>
    <name type="common">Salmonella choleraesuis</name>
    <dbReference type="NCBI Taxonomy" id="28901"/>
    <lineage>
        <taxon>Bacteria</taxon>
        <taxon>Pseudomonadati</taxon>
        <taxon>Pseudomonadota</taxon>
        <taxon>Gammaproteobacteria</taxon>
        <taxon>Enterobacterales</taxon>
        <taxon>Enterobacteriaceae</taxon>
        <taxon>Salmonella</taxon>
    </lineage>
</organism>
<accession>U3GLQ7</accession>
<name>U3GLQ7_SALER</name>
<dbReference type="GO" id="GO:0016757">
    <property type="term" value="F:glycosyltransferase activity"/>
    <property type="evidence" value="ECO:0007669"/>
    <property type="project" value="UniProtKB-KW"/>
</dbReference>
<gene>
    <name evidence="6" type="primary">wdbM</name>
</gene>
<dbReference type="PANTHER" id="PTHR43685">
    <property type="entry name" value="GLYCOSYLTRANSFERASE"/>
    <property type="match status" value="1"/>
</dbReference>
<protein>
    <submittedName>
        <fullName evidence="6">Glycosyltransferase</fullName>
    </submittedName>
</protein>
<dbReference type="InterPro" id="IPR001173">
    <property type="entry name" value="Glyco_trans_2-like"/>
</dbReference>
<evidence type="ECO:0000256" key="3">
    <source>
        <dbReference type="ARBA" id="ARBA00022679"/>
    </source>
</evidence>
<comment type="similarity">
    <text evidence="1">Belongs to the glycosyltransferase 2 family.</text>
</comment>